<dbReference type="EMBL" id="CAADRM010000121">
    <property type="protein sequence ID" value="VFU16795.1"/>
    <property type="molecule type" value="Genomic_DNA"/>
</dbReference>
<reference evidence="2" key="1">
    <citation type="submission" date="2019-03" db="EMBL/GenBank/DDBJ databases">
        <authorList>
            <person name="Hao L."/>
        </authorList>
    </citation>
    <scope>NUCLEOTIDE SEQUENCE</scope>
</reference>
<dbReference type="AlphaFoldDB" id="A0A485M5R1"/>
<proteinExistence type="predicted"/>
<organism evidence="2">
    <name type="scientific">anaerobic digester metagenome</name>
    <dbReference type="NCBI Taxonomy" id="1263854"/>
    <lineage>
        <taxon>unclassified sequences</taxon>
        <taxon>metagenomes</taxon>
        <taxon>ecological metagenomes</taxon>
    </lineage>
</organism>
<sequence>MCRQARHTPGVPTGLPQTSHNGASSRLIRDRHRLQTPRVTCSRSEQTRHRSGRKVVNREEAIGRSIPYGSCLSKITEPPPSENPAASIA</sequence>
<gene>
    <name evidence="2" type="ORF">SCFA_560016</name>
</gene>
<feature type="region of interest" description="Disordered" evidence="1">
    <location>
        <begin position="1"/>
        <end position="89"/>
    </location>
</feature>
<protein>
    <submittedName>
        <fullName evidence="2">Uncharacterized protein</fullName>
    </submittedName>
</protein>
<evidence type="ECO:0000256" key="1">
    <source>
        <dbReference type="SAM" id="MobiDB-lite"/>
    </source>
</evidence>
<name>A0A485M5R1_9ZZZZ</name>
<feature type="compositionally biased region" description="Polar residues" evidence="1">
    <location>
        <begin position="15"/>
        <end position="24"/>
    </location>
</feature>
<evidence type="ECO:0000313" key="2">
    <source>
        <dbReference type="EMBL" id="VFU16795.1"/>
    </source>
</evidence>
<accession>A0A485M5R1</accession>